<gene>
    <name evidence="3" type="ORF">MTR_0389s0010</name>
</gene>
<dbReference type="Proteomes" id="UP000002051">
    <property type="component" value="Unassembled WGS sequence"/>
</dbReference>
<proteinExistence type="predicted"/>
<keyword evidence="1" id="KW-0175">Coiled coil</keyword>
<protein>
    <submittedName>
        <fullName evidence="3 4">Uncharacterized protein</fullName>
    </submittedName>
</protein>
<evidence type="ECO:0000256" key="1">
    <source>
        <dbReference type="SAM" id="Coils"/>
    </source>
</evidence>
<reference evidence="3 5" key="2">
    <citation type="journal article" date="2014" name="BMC Genomics">
        <title>An improved genome release (version Mt4.0) for the model legume Medicago truncatula.</title>
        <authorList>
            <person name="Tang H."/>
            <person name="Krishnakumar V."/>
            <person name="Bidwell S."/>
            <person name="Rosen B."/>
            <person name="Chan A."/>
            <person name="Zhou S."/>
            <person name="Gentzbittel L."/>
            <person name="Childs K.L."/>
            <person name="Yandell M."/>
            <person name="Gundlach H."/>
            <person name="Mayer K.F."/>
            <person name="Schwartz D.C."/>
            <person name="Town C.D."/>
        </authorList>
    </citation>
    <scope>GENOME REANNOTATION</scope>
    <source>
        <strain evidence="3">A17</strain>
        <strain evidence="4 5">cv. Jemalong A17</strain>
    </source>
</reference>
<reference evidence="3 5" key="1">
    <citation type="journal article" date="2011" name="Nature">
        <title>The Medicago genome provides insight into the evolution of rhizobial symbioses.</title>
        <authorList>
            <person name="Young N.D."/>
            <person name="Debelle F."/>
            <person name="Oldroyd G.E."/>
            <person name="Geurts R."/>
            <person name="Cannon S.B."/>
            <person name="Udvardi M.K."/>
            <person name="Benedito V.A."/>
            <person name="Mayer K.F."/>
            <person name="Gouzy J."/>
            <person name="Schoof H."/>
            <person name="Van de Peer Y."/>
            <person name="Proost S."/>
            <person name="Cook D.R."/>
            <person name="Meyers B.C."/>
            <person name="Spannagl M."/>
            <person name="Cheung F."/>
            <person name="De Mita S."/>
            <person name="Krishnakumar V."/>
            <person name="Gundlach H."/>
            <person name="Zhou S."/>
            <person name="Mudge J."/>
            <person name="Bharti A.K."/>
            <person name="Murray J.D."/>
            <person name="Naoumkina M.A."/>
            <person name="Rosen B."/>
            <person name="Silverstein K.A."/>
            <person name="Tang H."/>
            <person name="Rombauts S."/>
            <person name="Zhao P.X."/>
            <person name="Zhou P."/>
            <person name="Barbe V."/>
            <person name="Bardou P."/>
            <person name="Bechner M."/>
            <person name="Bellec A."/>
            <person name="Berger A."/>
            <person name="Berges H."/>
            <person name="Bidwell S."/>
            <person name="Bisseling T."/>
            <person name="Choisne N."/>
            <person name="Couloux A."/>
            <person name="Denny R."/>
            <person name="Deshpande S."/>
            <person name="Dai X."/>
            <person name="Doyle J.J."/>
            <person name="Dudez A.M."/>
            <person name="Farmer A.D."/>
            <person name="Fouteau S."/>
            <person name="Franken C."/>
            <person name="Gibelin C."/>
            <person name="Gish J."/>
            <person name="Goldstein S."/>
            <person name="Gonzalez A.J."/>
            <person name="Green P.J."/>
            <person name="Hallab A."/>
            <person name="Hartog M."/>
            <person name="Hua A."/>
            <person name="Humphray S.J."/>
            <person name="Jeong D.H."/>
            <person name="Jing Y."/>
            <person name="Jocker A."/>
            <person name="Kenton S.M."/>
            <person name="Kim D.J."/>
            <person name="Klee K."/>
            <person name="Lai H."/>
            <person name="Lang C."/>
            <person name="Lin S."/>
            <person name="Macmil S.L."/>
            <person name="Magdelenat G."/>
            <person name="Matthews L."/>
            <person name="McCorrison J."/>
            <person name="Monaghan E.L."/>
            <person name="Mun J.H."/>
            <person name="Najar F.Z."/>
            <person name="Nicholson C."/>
            <person name="Noirot C."/>
            <person name="O'Bleness M."/>
            <person name="Paule C.R."/>
            <person name="Poulain J."/>
            <person name="Prion F."/>
            <person name="Qin B."/>
            <person name="Qu C."/>
            <person name="Retzel E.F."/>
            <person name="Riddle C."/>
            <person name="Sallet E."/>
            <person name="Samain S."/>
            <person name="Samson N."/>
            <person name="Sanders I."/>
            <person name="Saurat O."/>
            <person name="Scarpelli C."/>
            <person name="Schiex T."/>
            <person name="Segurens B."/>
            <person name="Severin A.J."/>
            <person name="Sherrier D.J."/>
            <person name="Shi R."/>
            <person name="Sims S."/>
            <person name="Singer S.R."/>
            <person name="Sinharoy S."/>
            <person name="Sterck L."/>
            <person name="Viollet A."/>
            <person name="Wang B.B."/>
            <person name="Wang K."/>
            <person name="Wang M."/>
            <person name="Wang X."/>
            <person name="Warfsmann J."/>
            <person name="Weissenbach J."/>
            <person name="White D.D."/>
            <person name="White J.D."/>
            <person name="Wiley G.B."/>
            <person name="Wincker P."/>
            <person name="Xing Y."/>
            <person name="Yang L."/>
            <person name="Yao Z."/>
            <person name="Ying F."/>
            <person name="Zhai J."/>
            <person name="Zhou L."/>
            <person name="Zuber A."/>
            <person name="Denarie J."/>
            <person name="Dixon R.A."/>
            <person name="May G.D."/>
            <person name="Schwartz D.C."/>
            <person name="Rogers J."/>
            <person name="Quetier F."/>
            <person name="Town C.D."/>
            <person name="Roe B.A."/>
        </authorList>
    </citation>
    <scope>NUCLEOTIDE SEQUENCE [LARGE SCALE GENOMIC DNA]</scope>
    <source>
        <strain evidence="3">A17</strain>
        <strain evidence="4 5">cv. Jemalong A17</strain>
    </source>
</reference>
<evidence type="ECO:0000256" key="2">
    <source>
        <dbReference type="SAM" id="MobiDB-lite"/>
    </source>
</evidence>
<dbReference type="HOGENOM" id="CLU_2174798_0_0_1"/>
<feature type="compositionally biased region" description="Polar residues" evidence="2">
    <location>
        <begin position="81"/>
        <end position="110"/>
    </location>
</feature>
<dbReference type="EnsemblPlants" id="KEH16000">
    <property type="protein sequence ID" value="KEH16000"/>
    <property type="gene ID" value="MTR_0389s0010"/>
</dbReference>
<keyword evidence="5" id="KW-1185">Reference proteome</keyword>
<dbReference type="AlphaFoldDB" id="A0A072TR14"/>
<evidence type="ECO:0000313" key="5">
    <source>
        <dbReference type="Proteomes" id="UP000002051"/>
    </source>
</evidence>
<feature type="region of interest" description="Disordered" evidence="2">
    <location>
        <begin position="73"/>
        <end position="110"/>
    </location>
</feature>
<accession>A0A072TR14</accession>
<sequence length="110" mass="12266">MNVVGMGVLPSPDKYSEVVKDFGNLVEPVIQTLVQTGKMERLEQEVHELRGEVTTLRAEVEKLTSLVSSLMATNDPPLVQQRPQSPYQPVCSQKPRQQAPRQSISQNQVP</sequence>
<reference evidence="4" key="3">
    <citation type="submission" date="2015-06" db="UniProtKB">
        <authorList>
            <consortium name="EnsemblPlants"/>
        </authorList>
    </citation>
    <scope>IDENTIFICATION</scope>
    <source>
        <strain evidence="4">cv. Jemalong A17</strain>
    </source>
</reference>
<dbReference type="EMBL" id="KL403114">
    <property type="protein sequence ID" value="KEH16000.1"/>
    <property type="molecule type" value="Genomic_DNA"/>
</dbReference>
<evidence type="ECO:0000313" key="3">
    <source>
        <dbReference type="EMBL" id="KEH16000.1"/>
    </source>
</evidence>
<feature type="coiled-coil region" evidence="1">
    <location>
        <begin position="39"/>
        <end position="66"/>
    </location>
</feature>
<name>A0A072TR14_MEDTR</name>
<organism evidence="3 5">
    <name type="scientific">Medicago truncatula</name>
    <name type="common">Barrel medic</name>
    <name type="synonym">Medicago tribuloides</name>
    <dbReference type="NCBI Taxonomy" id="3880"/>
    <lineage>
        <taxon>Eukaryota</taxon>
        <taxon>Viridiplantae</taxon>
        <taxon>Streptophyta</taxon>
        <taxon>Embryophyta</taxon>
        <taxon>Tracheophyta</taxon>
        <taxon>Spermatophyta</taxon>
        <taxon>Magnoliopsida</taxon>
        <taxon>eudicotyledons</taxon>
        <taxon>Gunneridae</taxon>
        <taxon>Pentapetalae</taxon>
        <taxon>rosids</taxon>
        <taxon>fabids</taxon>
        <taxon>Fabales</taxon>
        <taxon>Fabaceae</taxon>
        <taxon>Papilionoideae</taxon>
        <taxon>50 kb inversion clade</taxon>
        <taxon>NPAAA clade</taxon>
        <taxon>Hologalegina</taxon>
        <taxon>IRL clade</taxon>
        <taxon>Trifolieae</taxon>
        <taxon>Medicago</taxon>
    </lineage>
</organism>
<evidence type="ECO:0000313" key="4">
    <source>
        <dbReference type="EnsemblPlants" id="KEH16000"/>
    </source>
</evidence>